<dbReference type="Gene3D" id="1.25.40.390">
    <property type="match status" value="1"/>
</dbReference>
<comment type="subcellular location">
    <subcellularLocation>
        <location evidence="1">Cell outer membrane</location>
    </subcellularLocation>
</comment>
<reference evidence="9" key="1">
    <citation type="journal article" date="2019" name="Int. J. Syst. Evol. Microbiol.">
        <title>The Global Catalogue of Microorganisms (GCM) 10K type strain sequencing project: providing services to taxonomists for standard genome sequencing and annotation.</title>
        <authorList>
            <consortium name="The Broad Institute Genomics Platform"/>
            <consortium name="The Broad Institute Genome Sequencing Center for Infectious Disease"/>
            <person name="Wu L."/>
            <person name="Ma J."/>
        </authorList>
    </citation>
    <scope>NUCLEOTIDE SEQUENCE [LARGE SCALE GENOMIC DNA]</scope>
    <source>
        <strain evidence="9">KCTC 22814</strain>
    </source>
</reference>
<dbReference type="SUPFAM" id="SSF48452">
    <property type="entry name" value="TPR-like"/>
    <property type="match status" value="1"/>
</dbReference>
<dbReference type="Proteomes" id="UP001597525">
    <property type="component" value="Unassembled WGS sequence"/>
</dbReference>
<evidence type="ECO:0000256" key="4">
    <source>
        <dbReference type="ARBA" id="ARBA00023136"/>
    </source>
</evidence>
<keyword evidence="3" id="KW-0732">Signal</keyword>
<keyword evidence="4" id="KW-0472">Membrane</keyword>
<dbReference type="InterPro" id="IPR033985">
    <property type="entry name" value="SusD-like_N"/>
</dbReference>
<protein>
    <submittedName>
        <fullName evidence="8">RagB/SusD family nutrient uptake outer membrane protein</fullName>
    </submittedName>
</protein>
<evidence type="ECO:0000256" key="3">
    <source>
        <dbReference type="ARBA" id="ARBA00022729"/>
    </source>
</evidence>
<evidence type="ECO:0000259" key="7">
    <source>
        <dbReference type="Pfam" id="PF14322"/>
    </source>
</evidence>
<accession>A0ABW6BDS9</accession>
<dbReference type="EMBL" id="JBHUPB010000004">
    <property type="protein sequence ID" value="MFD2967067.1"/>
    <property type="molecule type" value="Genomic_DNA"/>
</dbReference>
<comment type="similarity">
    <text evidence="2">Belongs to the SusD family.</text>
</comment>
<evidence type="ECO:0000259" key="6">
    <source>
        <dbReference type="Pfam" id="PF07980"/>
    </source>
</evidence>
<dbReference type="Pfam" id="PF14322">
    <property type="entry name" value="SusD-like_3"/>
    <property type="match status" value="1"/>
</dbReference>
<proteinExistence type="inferred from homology"/>
<keyword evidence="9" id="KW-1185">Reference proteome</keyword>
<dbReference type="InterPro" id="IPR012944">
    <property type="entry name" value="SusD_RagB_dom"/>
</dbReference>
<dbReference type="PROSITE" id="PS51257">
    <property type="entry name" value="PROKAR_LIPOPROTEIN"/>
    <property type="match status" value="1"/>
</dbReference>
<evidence type="ECO:0000313" key="9">
    <source>
        <dbReference type="Proteomes" id="UP001597525"/>
    </source>
</evidence>
<dbReference type="Pfam" id="PF07980">
    <property type="entry name" value="SusD_RagB"/>
    <property type="match status" value="1"/>
</dbReference>
<evidence type="ECO:0000256" key="5">
    <source>
        <dbReference type="ARBA" id="ARBA00023237"/>
    </source>
</evidence>
<dbReference type="InterPro" id="IPR011990">
    <property type="entry name" value="TPR-like_helical_dom_sf"/>
</dbReference>
<name>A0ABW6BDS9_9SPHI</name>
<gene>
    <name evidence="8" type="ORF">ACFS7Y_06705</name>
</gene>
<dbReference type="RefSeq" id="WP_320182762.1">
    <property type="nucleotide sequence ID" value="NZ_CP138332.1"/>
</dbReference>
<evidence type="ECO:0000256" key="2">
    <source>
        <dbReference type="ARBA" id="ARBA00006275"/>
    </source>
</evidence>
<feature type="domain" description="SusD-like N-terminal" evidence="7">
    <location>
        <begin position="91"/>
        <end position="222"/>
    </location>
</feature>
<sequence length="581" mass="66115">MNTIYKKLIKAVAAFSLVVALFSMIGCEKGLLDTLPRTQVLTANMWNTDNLTDLGVNGVYQALRLGQTLYKYDQYVTLQPRDNQVLLNGTATSSSGLFSSEWQGLYEGVHAANNAIWGITNVSPSATEKKQRYLAEVKFLRAFFYYRLNQLYKGVPIYLEPIEWDNVLRGRNTEQEVWDQILADLNDCIAESNLPDRYNAGNVNYGRITKSAAYALRGKVYMYLQRWDDAIADFQTVQNLGHSLFANYANLFKGSNEQSPEVIFSIQNMALAGYGSDYQFVFGSRSAFGSNWNTILVHPDAVDRYENIDGTKFSWDNILPGFTAMTAAQREVFFLRNNLTDAERASAAARGADMSRYLPTGNEGRLQSAFSNRDPRLATNVILPYSTFVGNNAGVDQQFTMRWPFRAEFGNTFDLRTDIPARFYYLPRKFVYEGANPGIPDRSNGAYDYIVIRFADVLLLWAEALNELPGRTMEAVAKVNEVRARAGVAAIAISSNQTEMRQLIRDERRRELMCEGIIFFDEMRWKTWRETSFYTGNGIKQAFGRIDAPYSWAGDHLYTWPIPRTEIQRNPNLEQNEGWVD</sequence>
<organism evidence="8 9">
    <name type="scientific">Sphingobacterium bambusae</name>
    <dbReference type="NCBI Taxonomy" id="662858"/>
    <lineage>
        <taxon>Bacteria</taxon>
        <taxon>Pseudomonadati</taxon>
        <taxon>Bacteroidota</taxon>
        <taxon>Sphingobacteriia</taxon>
        <taxon>Sphingobacteriales</taxon>
        <taxon>Sphingobacteriaceae</taxon>
        <taxon>Sphingobacterium</taxon>
    </lineage>
</organism>
<evidence type="ECO:0000256" key="1">
    <source>
        <dbReference type="ARBA" id="ARBA00004442"/>
    </source>
</evidence>
<feature type="domain" description="RagB/SusD" evidence="6">
    <location>
        <begin position="260"/>
        <end position="579"/>
    </location>
</feature>
<evidence type="ECO:0000313" key="8">
    <source>
        <dbReference type="EMBL" id="MFD2967067.1"/>
    </source>
</evidence>
<keyword evidence="5" id="KW-0998">Cell outer membrane</keyword>
<comment type="caution">
    <text evidence="8">The sequence shown here is derived from an EMBL/GenBank/DDBJ whole genome shotgun (WGS) entry which is preliminary data.</text>
</comment>